<evidence type="ECO:0000256" key="5">
    <source>
        <dbReference type="ARBA" id="ARBA00022538"/>
    </source>
</evidence>
<accession>A0A8S9J1A3</accession>
<organism evidence="21">
    <name type="scientific">Brassica cretica</name>
    <name type="common">Mustard</name>
    <dbReference type="NCBI Taxonomy" id="69181"/>
    <lineage>
        <taxon>Eukaryota</taxon>
        <taxon>Viridiplantae</taxon>
        <taxon>Streptophyta</taxon>
        <taxon>Embryophyta</taxon>
        <taxon>Tracheophyta</taxon>
        <taxon>Spermatophyta</taxon>
        <taxon>Magnoliopsida</taxon>
        <taxon>eudicotyledons</taxon>
        <taxon>Gunneridae</taxon>
        <taxon>Pentapetalae</taxon>
        <taxon>rosids</taxon>
        <taxon>malvids</taxon>
        <taxon>Brassicales</taxon>
        <taxon>Brassicaceae</taxon>
        <taxon>Brassiceae</taxon>
        <taxon>Brassica</taxon>
    </lineage>
</organism>
<evidence type="ECO:0000256" key="13">
    <source>
        <dbReference type="ARBA" id="ARBA00022989"/>
    </source>
</evidence>
<evidence type="ECO:0000313" key="20">
    <source>
        <dbReference type="EMBL" id="KAF2537401.1"/>
    </source>
</evidence>
<dbReference type="PANTHER" id="PTHR11003:SF268">
    <property type="entry name" value="TWO-PORE POTASSIUM CHANNEL 4-RELATED"/>
    <property type="match status" value="1"/>
</dbReference>
<dbReference type="Proteomes" id="UP000712281">
    <property type="component" value="Unassembled WGS sequence"/>
</dbReference>
<reference evidence="21" key="1">
    <citation type="submission" date="2019-12" db="EMBL/GenBank/DDBJ databases">
        <title>Genome sequencing and annotation of Brassica cretica.</title>
        <authorList>
            <person name="Studholme D.J."/>
            <person name="Sarris P.F."/>
        </authorList>
    </citation>
    <scope>NUCLEOTIDE SEQUENCE</scope>
    <source>
        <strain evidence="20">PFS-001/15</strain>
        <strain evidence="21">PFS-102/07</strain>
        <tissue evidence="21">Leaf</tissue>
    </source>
</reference>
<keyword evidence="4" id="KW-0813">Transport</keyword>
<feature type="compositionally biased region" description="Polar residues" evidence="17">
    <location>
        <begin position="21"/>
        <end position="47"/>
    </location>
</feature>
<keyword evidence="5" id="KW-0633">Potassium transport</keyword>
<dbReference type="PANTHER" id="PTHR11003">
    <property type="entry name" value="POTASSIUM CHANNEL, SUBFAMILY K"/>
    <property type="match status" value="1"/>
</dbReference>
<dbReference type="AlphaFoldDB" id="A0A8S9J1A3"/>
<keyword evidence="14" id="KW-0406">Ion transport</keyword>
<comment type="similarity">
    <text evidence="2">Belongs to the two pore domain potassium channel (TC 1.A.1.7) family.</text>
</comment>
<dbReference type="Gene3D" id="1.10.287.70">
    <property type="match status" value="2"/>
</dbReference>
<feature type="transmembrane region" description="Helical" evidence="18">
    <location>
        <begin position="235"/>
        <end position="256"/>
    </location>
</feature>
<evidence type="ECO:0000256" key="16">
    <source>
        <dbReference type="ARBA" id="ARBA00023303"/>
    </source>
</evidence>
<keyword evidence="13 18" id="KW-1133">Transmembrane helix</keyword>
<keyword evidence="16" id="KW-0407">Ion channel</keyword>
<dbReference type="EMBL" id="QGKY02001015">
    <property type="protein sequence ID" value="KAF2575403.1"/>
    <property type="molecule type" value="Genomic_DNA"/>
</dbReference>
<feature type="domain" description="Potassium channel" evidence="19">
    <location>
        <begin position="113"/>
        <end position="192"/>
    </location>
</feature>
<evidence type="ECO:0000256" key="14">
    <source>
        <dbReference type="ARBA" id="ARBA00023065"/>
    </source>
</evidence>
<dbReference type="InterPro" id="IPR003280">
    <property type="entry name" value="2pore_dom_K_chnl"/>
</dbReference>
<feature type="transmembrane region" description="Helical" evidence="18">
    <location>
        <begin position="139"/>
        <end position="156"/>
    </location>
</feature>
<dbReference type="Pfam" id="PF07885">
    <property type="entry name" value="Ion_trans_2"/>
    <property type="match status" value="2"/>
</dbReference>
<evidence type="ECO:0000256" key="15">
    <source>
        <dbReference type="ARBA" id="ARBA00023136"/>
    </source>
</evidence>
<feature type="transmembrane region" description="Helical" evidence="18">
    <location>
        <begin position="289"/>
        <end position="310"/>
    </location>
</feature>
<dbReference type="InterPro" id="IPR013099">
    <property type="entry name" value="K_chnl_dom"/>
</dbReference>
<dbReference type="GO" id="GO:0030322">
    <property type="term" value="P:stabilization of membrane potential"/>
    <property type="evidence" value="ECO:0007669"/>
    <property type="project" value="TreeGrafter"/>
</dbReference>
<keyword evidence="12" id="KW-0630">Potassium</keyword>
<keyword evidence="11" id="KW-0106">Calcium</keyword>
<dbReference type="FunFam" id="1.10.287.70:FF:000102">
    <property type="entry name" value="Two-pore potassium channel 3"/>
    <property type="match status" value="1"/>
</dbReference>
<keyword evidence="10" id="KW-0631">Potassium channel</keyword>
<evidence type="ECO:0000256" key="7">
    <source>
        <dbReference type="ARBA" id="ARBA00022692"/>
    </source>
</evidence>
<keyword evidence="9" id="KW-0677">Repeat</keyword>
<evidence type="ECO:0000256" key="1">
    <source>
        <dbReference type="ARBA" id="ARBA00004128"/>
    </source>
</evidence>
<dbReference type="GO" id="GO:0009705">
    <property type="term" value="C:plant-type vacuole membrane"/>
    <property type="evidence" value="ECO:0007669"/>
    <property type="project" value="TreeGrafter"/>
</dbReference>
<sequence length="424" mass="47335">MENQPLISPQSRYPLHPIPENPSSSSFSAAVTIPHSTSTPSFSQETIQPHHHDLEQSEPDPDSYFNNPRPLHRCRTAPAMVIIKDLTRNKSTSSEPKKPSPISKSIIKQAIFLLVVYLTLGVSIYSFNRDHYSGVETHPVVDALYFCIVTMCTIGYGDIAPLTPWTKIFAVVFVLFGFGFLDILLSGVVNYVLDLQESMILTGIQMGSSRGSHRFSAKDYIIDFEKGRMRIRMKVFLALCVVVLCVGVGALVLHFVEGLDLVDSVYLSVMSVTTVGYGDRAFKTLEGRLFAAAWLLVSTLAVARAFIYLAEARIDRRHRRAVKFALNREITVEDLLAADTYQHGFISDLELFMQFLGTNLEAANNLKDTVFRLCYSKSEYIVLKLKEMGKVSDKDINQVVNQFDKLDPNNLGKITLPDLLGGPS</sequence>
<evidence type="ECO:0000256" key="11">
    <source>
        <dbReference type="ARBA" id="ARBA00022837"/>
    </source>
</evidence>
<feature type="domain" description="Potassium channel" evidence="19">
    <location>
        <begin position="241"/>
        <end position="309"/>
    </location>
</feature>
<feature type="compositionally biased region" description="Polar residues" evidence="17">
    <location>
        <begin position="1"/>
        <end position="11"/>
    </location>
</feature>
<feature type="region of interest" description="Disordered" evidence="17">
    <location>
        <begin position="1"/>
        <end position="68"/>
    </location>
</feature>
<dbReference type="EMBL" id="QGKW02002228">
    <property type="protein sequence ID" value="KAF2537401.1"/>
    <property type="molecule type" value="Genomic_DNA"/>
</dbReference>
<name>A0A8S9J1A3_BRACR</name>
<gene>
    <name evidence="20" type="ORF">F2Q68_00018580</name>
    <name evidence="21" type="ORF">F2Q70_00000080</name>
</gene>
<dbReference type="FunFam" id="1.10.287.70:FF:000165">
    <property type="entry name" value="Two-pore potassium channel 5"/>
    <property type="match status" value="1"/>
</dbReference>
<evidence type="ECO:0000256" key="18">
    <source>
        <dbReference type="SAM" id="Phobius"/>
    </source>
</evidence>
<dbReference type="GO" id="GO:0015271">
    <property type="term" value="F:outward rectifier potassium channel activity"/>
    <property type="evidence" value="ECO:0007669"/>
    <property type="project" value="TreeGrafter"/>
</dbReference>
<dbReference type="SUPFAM" id="SSF81324">
    <property type="entry name" value="Voltage-gated potassium channels"/>
    <property type="match status" value="2"/>
</dbReference>
<comment type="caution">
    <text evidence="21">The sequence shown here is derived from an EMBL/GenBank/DDBJ whole genome shotgun (WGS) entry which is preliminary data.</text>
</comment>
<dbReference type="GO" id="GO:0046872">
    <property type="term" value="F:metal ion binding"/>
    <property type="evidence" value="ECO:0007669"/>
    <property type="project" value="UniProtKB-KW"/>
</dbReference>
<dbReference type="PRINTS" id="PR01333">
    <property type="entry name" value="2POREKCHANEL"/>
</dbReference>
<keyword evidence="6" id="KW-0926">Vacuole</keyword>
<evidence type="ECO:0000256" key="17">
    <source>
        <dbReference type="SAM" id="MobiDB-lite"/>
    </source>
</evidence>
<dbReference type="GO" id="GO:0022841">
    <property type="term" value="F:potassium ion leak channel activity"/>
    <property type="evidence" value="ECO:0007669"/>
    <property type="project" value="TreeGrafter"/>
</dbReference>
<evidence type="ECO:0000256" key="4">
    <source>
        <dbReference type="ARBA" id="ARBA00022448"/>
    </source>
</evidence>
<keyword evidence="15 18" id="KW-0472">Membrane</keyword>
<evidence type="ECO:0000256" key="3">
    <source>
        <dbReference type="ARBA" id="ARBA00011738"/>
    </source>
</evidence>
<evidence type="ECO:0000256" key="6">
    <source>
        <dbReference type="ARBA" id="ARBA00022554"/>
    </source>
</evidence>
<evidence type="ECO:0000256" key="8">
    <source>
        <dbReference type="ARBA" id="ARBA00022723"/>
    </source>
</evidence>
<evidence type="ECO:0000259" key="19">
    <source>
        <dbReference type="Pfam" id="PF07885"/>
    </source>
</evidence>
<evidence type="ECO:0000256" key="2">
    <source>
        <dbReference type="ARBA" id="ARBA00010159"/>
    </source>
</evidence>
<evidence type="ECO:0000256" key="12">
    <source>
        <dbReference type="ARBA" id="ARBA00022958"/>
    </source>
</evidence>
<dbReference type="GO" id="GO:0005886">
    <property type="term" value="C:plasma membrane"/>
    <property type="evidence" value="ECO:0007669"/>
    <property type="project" value="TreeGrafter"/>
</dbReference>
<evidence type="ECO:0000313" key="21">
    <source>
        <dbReference type="EMBL" id="KAF2575403.1"/>
    </source>
</evidence>
<keyword evidence="8" id="KW-0479">Metal-binding</keyword>
<comment type="subunit">
    <text evidence="3">Homodimer.</text>
</comment>
<keyword evidence="7 18" id="KW-0812">Transmembrane</keyword>
<feature type="transmembrane region" description="Helical" evidence="18">
    <location>
        <begin position="106"/>
        <end position="127"/>
    </location>
</feature>
<evidence type="ECO:0000256" key="9">
    <source>
        <dbReference type="ARBA" id="ARBA00022737"/>
    </source>
</evidence>
<protein>
    <recommendedName>
        <fullName evidence="19">Potassium channel domain-containing protein</fullName>
    </recommendedName>
</protein>
<evidence type="ECO:0000256" key="10">
    <source>
        <dbReference type="ARBA" id="ARBA00022826"/>
    </source>
</evidence>
<comment type="subcellular location">
    <subcellularLocation>
        <location evidence="1">Vacuole membrane</location>
        <topology evidence="1">Multi-pass membrane protein</topology>
    </subcellularLocation>
</comment>
<feature type="transmembrane region" description="Helical" evidence="18">
    <location>
        <begin position="168"/>
        <end position="193"/>
    </location>
</feature>
<proteinExistence type="inferred from homology"/>